<accession>A0A2T1HY58</accession>
<name>A0A2T1HY58_9HYPH</name>
<dbReference type="EMBL" id="PVZS01000002">
    <property type="protein sequence ID" value="PSC06632.1"/>
    <property type="molecule type" value="Genomic_DNA"/>
</dbReference>
<dbReference type="InterPro" id="IPR021734">
    <property type="entry name" value="DUF3303"/>
</dbReference>
<gene>
    <name evidence="1" type="ORF">SLNSH_02135</name>
</gene>
<dbReference type="OrthoDB" id="6882086at2"/>
<evidence type="ECO:0000313" key="2">
    <source>
        <dbReference type="Proteomes" id="UP000239772"/>
    </source>
</evidence>
<reference evidence="2" key="1">
    <citation type="submission" date="2018-03" db="EMBL/GenBank/DDBJ databases">
        <authorList>
            <person name="Sun L."/>
            <person name="Liu H."/>
            <person name="Chen W."/>
            <person name="Huang K."/>
            <person name="Liu W."/>
            <person name="Gao X."/>
        </authorList>
    </citation>
    <scope>NUCLEOTIDE SEQUENCE [LARGE SCALE GENOMIC DNA]</scope>
    <source>
        <strain evidence="2">SH9</strain>
    </source>
</reference>
<dbReference type="RefSeq" id="WP_106335011.1">
    <property type="nucleotide sequence ID" value="NZ_PVZS01000002.1"/>
</dbReference>
<sequence>MLFMLKWSEKPQGSPSAYDDAQKRILALFSHWDVGPDVTIHQFLTRVGTFSGYMVVETSDLANLHRISTIYSTFKVEIEPVIDVTTATKVGAEGVHMREQLLQRH</sequence>
<proteinExistence type="predicted"/>
<keyword evidence="2" id="KW-1185">Reference proteome</keyword>
<dbReference type="AlphaFoldDB" id="A0A2T1HY58"/>
<protein>
    <submittedName>
        <fullName evidence="1">DUF3303 domain-containing protein</fullName>
    </submittedName>
</protein>
<evidence type="ECO:0000313" key="1">
    <source>
        <dbReference type="EMBL" id="PSC06632.1"/>
    </source>
</evidence>
<dbReference type="Pfam" id="PF11746">
    <property type="entry name" value="DUF3303"/>
    <property type="match status" value="1"/>
</dbReference>
<comment type="caution">
    <text evidence="1">The sequence shown here is derived from an EMBL/GenBank/DDBJ whole genome shotgun (WGS) entry which is preliminary data.</text>
</comment>
<organism evidence="1 2">
    <name type="scientific">Alsobacter soli</name>
    <dbReference type="NCBI Taxonomy" id="2109933"/>
    <lineage>
        <taxon>Bacteria</taxon>
        <taxon>Pseudomonadati</taxon>
        <taxon>Pseudomonadota</taxon>
        <taxon>Alphaproteobacteria</taxon>
        <taxon>Hyphomicrobiales</taxon>
        <taxon>Alsobacteraceae</taxon>
        <taxon>Alsobacter</taxon>
    </lineage>
</organism>
<dbReference type="Proteomes" id="UP000239772">
    <property type="component" value="Unassembled WGS sequence"/>
</dbReference>